<accession>A0AC60QVH0</accession>
<evidence type="ECO:0000313" key="1">
    <source>
        <dbReference type="EMBL" id="KAG0443642.1"/>
    </source>
</evidence>
<gene>
    <name evidence="1" type="ORF">HPB47_014687</name>
</gene>
<protein>
    <submittedName>
        <fullName evidence="1">Uncharacterized protein</fullName>
    </submittedName>
</protein>
<keyword evidence="2" id="KW-1185">Reference proteome</keyword>
<evidence type="ECO:0000313" key="2">
    <source>
        <dbReference type="Proteomes" id="UP000805193"/>
    </source>
</evidence>
<sequence length="126" mass="13896">MDEPPCTRCCLSNTLFRVGVGKDRNAVNVIGARENIEASFGLEQALQSECEASLALLGEMHVQQAEFSHAKSQEFEALQAQLVSLSGDLAKQLKLVDAEVEEADTLKENFEASQLELERFSVEYCV</sequence>
<comment type="caution">
    <text evidence="1">The sequence shown here is derived from an EMBL/GenBank/DDBJ whole genome shotgun (WGS) entry which is preliminary data.</text>
</comment>
<dbReference type="EMBL" id="JABSTQ010003093">
    <property type="protein sequence ID" value="KAG0443642.1"/>
    <property type="molecule type" value="Genomic_DNA"/>
</dbReference>
<dbReference type="Proteomes" id="UP000805193">
    <property type="component" value="Unassembled WGS sequence"/>
</dbReference>
<reference evidence="1 2" key="1">
    <citation type="journal article" date="2020" name="Cell">
        <title>Large-Scale Comparative Analyses of Tick Genomes Elucidate Their Genetic Diversity and Vector Capacities.</title>
        <authorList>
            <consortium name="Tick Genome and Microbiome Consortium (TIGMIC)"/>
            <person name="Jia N."/>
            <person name="Wang J."/>
            <person name="Shi W."/>
            <person name="Du L."/>
            <person name="Sun Y."/>
            <person name="Zhan W."/>
            <person name="Jiang J.F."/>
            <person name="Wang Q."/>
            <person name="Zhang B."/>
            <person name="Ji P."/>
            <person name="Bell-Sakyi L."/>
            <person name="Cui X.M."/>
            <person name="Yuan T.T."/>
            <person name="Jiang B.G."/>
            <person name="Yang W.F."/>
            <person name="Lam T.T."/>
            <person name="Chang Q.C."/>
            <person name="Ding S.J."/>
            <person name="Wang X.J."/>
            <person name="Zhu J.G."/>
            <person name="Ruan X.D."/>
            <person name="Zhao L."/>
            <person name="Wei J.T."/>
            <person name="Ye R.Z."/>
            <person name="Que T.C."/>
            <person name="Du C.H."/>
            <person name="Zhou Y.H."/>
            <person name="Cheng J.X."/>
            <person name="Dai P.F."/>
            <person name="Guo W.B."/>
            <person name="Han X.H."/>
            <person name="Huang E.J."/>
            <person name="Li L.F."/>
            <person name="Wei W."/>
            <person name="Gao Y.C."/>
            <person name="Liu J.Z."/>
            <person name="Shao H.Z."/>
            <person name="Wang X."/>
            <person name="Wang C.C."/>
            <person name="Yang T.C."/>
            <person name="Huo Q.B."/>
            <person name="Li W."/>
            <person name="Chen H.Y."/>
            <person name="Chen S.E."/>
            <person name="Zhou L.G."/>
            <person name="Ni X.B."/>
            <person name="Tian J.H."/>
            <person name="Sheng Y."/>
            <person name="Liu T."/>
            <person name="Pan Y.S."/>
            <person name="Xia L.Y."/>
            <person name="Li J."/>
            <person name="Zhao F."/>
            <person name="Cao W.C."/>
        </authorList>
    </citation>
    <scope>NUCLEOTIDE SEQUENCE [LARGE SCALE GENOMIC DNA]</scope>
    <source>
        <strain evidence="1">Iper-2018</strain>
    </source>
</reference>
<organism evidence="1 2">
    <name type="scientific">Ixodes persulcatus</name>
    <name type="common">Taiga tick</name>
    <dbReference type="NCBI Taxonomy" id="34615"/>
    <lineage>
        <taxon>Eukaryota</taxon>
        <taxon>Metazoa</taxon>
        <taxon>Ecdysozoa</taxon>
        <taxon>Arthropoda</taxon>
        <taxon>Chelicerata</taxon>
        <taxon>Arachnida</taxon>
        <taxon>Acari</taxon>
        <taxon>Parasitiformes</taxon>
        <taxon>Ixodida</taxon>
        <taxon>Ixodoidea</taxon>
        <taxon>Ixodidae</taxon>
        <taxon>Ixodinae</taxon>
        <taxon>Ixodes</taxon>
    </lineage>
</organism>
<name>A0AC60QVH0_IXOPE</name>
<proteinExistence type="predicted"/>